<feature type="compositionally biased region" description="Basic residues" evidence="8">
    <location>
        <begin position="31"/>
        <end position="42"/>
    </location>
</feature>
<dbReference type="Gene3D" id="2.130.10.10">
    <property type="entry name" value="YVTN repeat-like/Quinoprotein amine dehydrogenase"/>
    <property type="match status" value="2"/>
</dbReference>
<dbReference type="SMART" id="SM00320">
    <property type="entry name" value="WD40"/>
    <property type="match status" value="4"/>
</dbReference>
<keyword evidence="10" id="KW-1185">Reference proteome</keyword>
<evidence type="ECO:0000313" key="10">
    <source>
        <dbReference type="Proteomes" id="UP001201980"/>
    </source>
</evidence>
<proteinExistence type="predicted"/>
<keyword evidence="3" id="KW-0698">rRNA processing</keyword>
<dbReference type="GO" id="GO:0003723">
    <property type="term" value="F:RNA binding"/>
    <property type="evidence" value="ECO:0007669"/>
    <property type="project" value="InterPro"/>
</dbReference>
<keyword evidence="4" id="KW-0853">WD repeat</keyword>
<dbReference type="PANTHER" id="PTHR44215">
    <property type="entry name" value="WD REPEAT-CONTAINING PROTEIN 75"/>
    <property type="match status" value="1"/>
</dbReference>
<evidence type="ECO:0000256" key="6">
    <source>
        <dbReference type="ARBA" id="ARBA00023163"/>
    </source>
</evidence>
<dbReference type="EMBL" id="JAKWBI020000022">
    <property type="protein sequence ID" value="KAJ2905878.1"/>
    <property type="molecule type" value="Genomic_DNA"/>
</dbReference>
<dbReference type="Proteomes" id="UP001201980">
    <property type="component" value="Unassembled WGS sequence"/>
</dbReference>
<dbReference type="InterPro" id="IPR001680">
    <property type="entry name" value="WD40_rpt"/>
</dbReference>
<dbReference type="SUPFAM" id="SSF69322">
    <property type="entry name" value="Tricorn protease domain 2"/>
    <property type="match status" value="1"/>
</dbReference>
<name>A0AAD5RXI9_9PEZI</name>
<reference evidence="9" key="1">
    <citation type="submission" date="2022-07" db="EMBL/GenBank/DDBJ databases">
        <title>Draft genome sequence of Zalerion maritima ATCC 34329, a (micro)plastics degrading marine fungus.</title>
        <authorList>
            <person name="Paco A."/>
            <person name="Goncalves M.F.M."/>
            <person name="Rocha-Santos T.A.P."/>
            <person name="Alves A."/>
        </authorList>
    </citation>
    <scope>NUCLEOTIDE SEQUENCE</scope>
    <source>
        <strain evidence="9">ATCC 34329</strain>
    </source>
</reference>
<organism evidence="9 10">
    <name type="scientific">Zalerion maritima</name>
    <dbReference type="NCBI Taxonomy" id="339359"/>
    <lineage>
        <taxon>Eukaryota</taxon>
        <taxon>Fungi</taxon>
        <taxon>Dikarya</taxon>
        <taxon>Ascomycota</taxon>
        <taxon>Pezizomycotina</taxon>
        <taxon>Sordariomycetes</taxon>
        <taxon>Lulworthiomycetidae</taxon>
        <taxon>Lulworthiales</taxon>
        <taxon>Lulworthiaceae</taxon>
        <taxon>Zalerion</taxon>
    </lineage>
</organism>
<keyword evidence="5" id="KW-0677">Repeat</keyword>
<evidence type="ECO:0000256" key="4">
    <source>
        <dbReference type="ARBA" id="ARBA00022574"/>
    </source>
</evidence>
<evidence type="ECO:0000313" key="9">
    <source>
        <dbReference type="EMBL" id="KAJ2905878.1"/>
    </source>
</evidence>
<dbReference type="InterPro" id="IPR036322">
    <property type="entry name" value="WD40_repeat_dom_sf"/>
</dbReference>
<dbReference type="GO" id="GO:0045943">
    <property type="term" value="P:positive regulation of transcription by RNA polymerase I"/>
    <property type="evidence" value="ECO:0007669"/>
    <property type="project" value="InterPro"/>
</dbReference>
<evidence type="ECO:0000256" key="1">
    <source>
        <dbReference type="ARBA" id="ARBA00004604"/>
    </source>
</evidence>
<dbReference type="PANTHER" id="PTHR44215:SF1">
    <property type="entry name" value="WD REPEAT-CONTAINING PROTEIN 75"/>
    <property type="match status" value="1"/>
</dbReference>
<dbReference type="GO" id="GO:0032040">
    <property type="term" value="C:small-subunit processome"/>
    <property type="evidence" value="ECO:0007669"/>
    <property type="project" value="InterPro"/>
</dbReference>
<feature type="region of interest" description="Disordered" evidence="8">
    <location>
        <begin position="1"/>
        <end position="87"/>
    </location>
</feature>
<keyword evidence="6" id="KW-0804">Transcription</keyword>
<evidence type="ECO:0000256" key="2">
    <source>
        <dbReference type="ARBA" id="ARBA00022517"/>
    </source>
</evidence>
<dbReference type="InterPro" id="IPR015943">
    <property type="entry name" value="WD40/YVTN_repeat-like_dom_sf"/>
</dbReference>
<sequence length="970" mass="105294">MMATNSVEEVPVTVLLKRKLPPNSSADVQRQAKKSKRRKQGRSRTPGDSKNAKGVELCAPAKLNSHGSAIDRRTEQTEIAKPSSSWRISEPVGGRITEIDPIFSPKEDLLIVTFETALQVYTTQDSHLVRRIPLHTPEHSAPLGYIVATRLSPANPNIIWVVSSKGWVWMVDWTVGEGSIPKFRTMSGLAHDCAIISPPKLTEILIVSESNDSGCHSLVAYNGLGGSLEKGAPKKKIASFAGKSGPIRMVKITPGSMALAAILGDKRISVGTPTPLEPTSLANIAYTFYALDAPDYVTCLDTRSSRNGQTQHMDLVVGCARGAIFVYKNVLNSLRAIEGSTTGRSPFPIKHHWHRKAAHSVKWLQDGSHVASGSSDATLVTYQLERSKMDFLPHLGASISNITISPQGGSIALVLDDNSCIVLSTADIREPIAYISGIQTLPSSDRPPIDPVARVCSLGPHLQPRLVAAALHPNRSSHLLLAAGSRENGFSAGEETRSAPLVQAFDLEHFVNLNKQALARTFPTESNTASTGHPILTPEVTNLIFSNDGRWLASIDQWVPPERDHTLAYDVDLAVKQHRESHLRFWDVDIAADSRSGLSHPMPLVTRINAPHSKVYPRRVFDITADPRRTRFASLGDDCTVRMWSPRIRVSDGIVTQDVKGRPLEAWSCTKAIAIGEAHMLVDEEADGKLPVEPERNGTLVFSDDGSALFVALGTQYNTLVHIIDTETGETRSTLDNMFRGTIRGMKLMHKYLIALSDNLKVYDIVQDVLRYDLRLDFAKNTSLAVNSQSQTLALSYSRLTKAGHGIAVLSPREYSPVIEKNLPHAVISLLSAPGASGFVALDSASQVWSIEDSTEASSLRVLKSLAEIGIEGPLAGMQHSGDASDDESDGEGMVLDFAALVRTAEDAKMEDSNRIEDVDMYDGPGAAPISQDKLAEIFNQAPAWAMPSTSDIFYQVASLIGSKQKGGTS</sequence>
<evidence type="ECO:0000256" key="3">
    <source>
        <dbReference type="ARBA" id="ARBA00022552"/>
    </source>
</evidence>
<dbReference type="GO" id="GO:0006364">
    <property type="term" value="P:rRNA processing"/>
    <property type="evidence" value="ECO:0007669"/>
    <property type="project" value="UniProtKB-KW"/>
</dbReference>
<dbReference type="SUPFAM" id="SSF50978">
    <property type="entry name" value="WD40 repeat-like"/>
    <property type="match status" value="1"/>
</dbReference>
<comment type="caution">
    <text evidence="9">The sequence shown here is derived from an EMBL/GenBank/DDBJ whole genome shotgun (WGS) entry which is preliminary data.</text>
</comment>
<protein>
    <submittedName>
        <fullName evidence="9">Uncharacterized protein</fullName>
    </submittedName>
</protein>
<dbReference type="Pfam" id="PF00400">
    <property type="entry name" value="WD40"/>
    <property type="match status" value="1"/>
</dbReference>
<evidence type="ECO:0000256" key="5">
    <source>
        <dbReference type="ARBA" id="ARBA00022737"/>
    </source>
</evidence>
<accession>A0AAD5RXI9</accession>
<dbReference type="InterPro" id="IPR053826">
    <property type="entry name" value="WDR75"/>
</dbReference>
<keyword evidence="2" id="KW-0690">Ribosome biogenesis</keyword>
<dbReference type="GO" id="GO:2000234">
    <property type="term" value="P:positive regulation of rRNA processing"/>
    <property type="evidence" value="ECO:0007669"/>
    <property type="project" value="TreeGrafter"/>
</dbReference>
<evidence type="ECO:0000256" key="7">
    <source>
        <dbReference type="ARBA" id="ARBA00023242"/>
    </source>
</evidence>
<gene>
    <name evidence="9" type="ORF">MKZ38_003886</name>
</gene>
<feature type="compositionally biased region" description="Basic and acidic residues" evidence="8">
    <location>
        <begin position="69"/>
        <end position="78"/>
    </location>
</feature>
<evidence type="ECO:0000256" key="8">
    <source>
        <dbReference type="SAM" id="MobiDB-lite"/>
    </source>
</evidence>
<comment type="subcellular location">
    <subcellularLocation>
        <location evidence="1">Nucleus</location>
        <location evidence="1">Nucleolus</location>
    </subcellularLocation>
</comment>
<dbReference type="AlphaFoldDB" id="A0AAD5RXI9"/>
<keyword evidence="7" id="KW-0539">Nucleus</keyword>